<gene>
    <name evidence="1" type="ORF">SORBI_3004G127000</name>
</gene>
<keyword evidence="2" id="KW-1185">Reference proteome</keyword>
<dbReference type="AlphaFoldDB" id="A0A194YQD8"/>
<dbReference type="EMBL" id="CM000763">
    <property type="protein sequence ID" value="KXG30040.1"/>
    <property type="molecule type" value="Genomic_DNA"/>
</dbReference>
<accession>A0A194YQD8</accession>
<dbReference type="Gramene" id="KXG30040">
    <property type="protein sequence ID" value="KXG30040"/>
    <property type="gene ID" value="SORBI_3004G127000"/>
</dbReference>
<organism evidence="1 2">
    <name type="scientific">Sorghum bicolor</name>
    <name type="common">Sorghum</name>
    <name type="synonym">Sorghum vulgare</name>
    <dbReference type="NCBI Taxonomy" id="4558"/>
    <lineage>
        <taxon>Eukaryota</taxon>
        <taxon>Viridiplantae</taxon>
        <taxon>Streptophyta</taxon>
        <taxon>Embryophyta</taxon>
        <taxon>Tracheophyta</taxon>
        <taxon>Spermatophyta</taxon>
        <taxon>Magnoliopsida</taxon>
        <taxon>Liliopsida</taxon>
        <taxon>Poales</taxon>
        <taxon>Poaceae</taxon>
        <taxon>PACMAD clade</taxon>
        <taxon>Panicoideae</taxon>
        <taxon>Andropogonodae</taxon>
        <taxon>Andropogoneae</taxon>
        <taxon>Sorghinae</taxon>
        <taxon>Sorghum</taxon>
    </lineage>
</organism>
<dbReference type="Proteomes" id="UP000000768">
    <property type="component" value="Chromosome 4"/>
</dbReference>
<evidence type="ECO:0000313" key="2">
    <source>
        <dbReference type="Proteomes" id="UP000000768"/>
    </source>
</evidence>
<sequence>METTTQCKVSHEEVSVREGHGNRWCSPPRDWHPPWLGHTAATCSSDWSPTGDRRCPRSRRRRPAARRPTAQIWLRKFVFFPYMSIWIV</sequence>
<name>A0A194YQD8_SORBI</name>
<protein>
    <submittedName>
        <fullName evidence="1">Uncharacterized protein</fullName>
    </submittedName>
</protein>
<reference evidence="1 2" key="1">
    <citation type="journal article" date="2009" name="Nature">
        <title>The Sorghum bicolor genome and the diversification of grasses.</title>
        <authorList>
            <person name="Paterson A.H."/>
            <person name="Bowers J.E."/>
            <person name="Bruggmann R."/>
            <person name="Dubchak I."/>
            <person name="Grimwood J."/>
            <person name="Gundlach H."/>
            <person name="Haberer G."/>
            <person name="Hellsten U."/>
            <person name="Mitros T."/>
            <person name="Poliakov A."/>
            <person name="Schmutz J."/>
            <person name="Spannagl M."/>
            <person name="Tang H."/>
            <person name="Wang X."/>
            <person name="Wicker T."/>
            <person name="Bharti A.K."/>
            <person name="Chapman J."/>
            <person name="Feltus F.A."/>
            <person name="Gowik U."/>
            <person name="Grigoriev I.V."/>
            <person name="Lyons E."/>
            <person name="Maher C.A."/>
            <person name="Martis M."/>
            <person name="Narechania A."/>
            <person name="Otillar R.P."/>
            <person name="Penning B.W."/>
            <person name="Salamov A.A."/>
            <person name="Wang Y."/>
            <person name="Zhang L."/>
            <person name="Carpita N.C."/>
            <person name="Freeling M."/>
            <person name="Gingle A.R."/>
            <person name="Hash C.T."/>
            <person name="Keller B."/>
            <person name="Klein P."/>
            <person name="Kresovich S."/>
            <person name="McCann M.C."/>
            <person name="Ming R."/>
            <person name="Peterson D.G."/>
            <person name="Mehboob-ur-Rahman"/>
            <person name="Ware D."/>
            <person name="Westhoff P."/>
            <person name="Mayer K.F."/>
            <person name="Messing J."/>
            <person name="Rokhsar D.S."/>
        </authorList>
    </citation>
    <scope>NUCLEOTIDE SEQUENCE [LARGE SCALE GENOMIC DNA]</scope>
    <source>
        <strain evidence="2">cv. BTx623</strain>
    </source>
</reference>
<proteinExistence type="predicted"/>
<evidence type="ECO:0000313" key="1">
    <source>
        <dbReference type="EMBL" id="KXG30040.1"/>
    </source>
</evidence>
<dbReference type="InParanoid" id="A0A194YQD8"/>
<reference evidence="2" key="2">
    <citation type="journal article" date="2018" name="Plant J.">
        <title>The Sorghum bicolor reference genome: improved assembly, gene annotations, a transcriptome atlas, and signatures of genome organization.</title>
        <authorList>
            <person name="McCormick R.F."/>
            <person name="Truong S.K."/>
            <person name="Sreedasyam A."/>
            <person name="Jenkins J."/>
            <person name="Shu S."/>
            <person name="Sims D."/>
            <person name="Kennedy M."/>
            <person name="Amirebrahimi M."/>
            <person name="Weers B.D."/>
            <person name="McKinley B."/>
            <person name="Mattison A."/>
            <person name="Morishige D.T."/>
            <person name="Grimwood J."/>
            <person name="Schmutz J."/>
            <person name="Mullet J.E."/>
        </authorList>
    </citation>
    <scope>NUCLEOTIDE SEQUENCE [LARGE SCALE GENOMIC DNA]</scope>
    <source>
        <strain evidence="2">cv. BTx623</strain>
    </source>
</reference>